<keyword evidence="2" id="KW-0378">Hydrolase</keyword>
<gene>
    <name evidence="6" type="ORF">ACHAXA_003421</name>
</gene>
<dbReference type="SMART" id="SM00487">
    <property type="entry name" value="DEXDc"/>
    <property type="match status" value="1"/>
</dbReference>
<organism evidence="6 7">
    <name type="scientific">Cyclostephanos tholiformis</name>
    <dbReference type="NCBI Taxonomy" id="382380"/>
    <lineage>
        <taxon>Eukaryota</taxon>
        <taxon>Sar</taxon>
        <taxon>Stramenopiles</taxon>
        <taxon>Ochrophyta</taxon>
        <taxon>Bacillariophyta</taxon>
        <taxon>Coscinodiscophyceae</taxon>
        <taxon>Thalassiosirophycidae</taxon>
        <taxon>Stephanodiscales</taxon>
        <taxon>Stephanodiscaceae</taxon>
        <taxon>Cyclostephanos</taxon>
    </lineage>
</organism>
<evidence type="ECO:0000256" key="4">
    <source>
        <dbReference type="SAM" id="MobiDB-lite"/>
    </source>
</evidence>
<feature type="compositionally biased region" description="Polar residues" evidence="4">
    <location>
        <begin position="1"/>
        <end position="10"/>
    </location>
</feature>
<dbReference type="Gene3D" id="3.40.50.300">
    <property type="entry name" value="P-loop containing nucleotide triphosphate hydrolases"/>
    <property type="match status" value="2"/>
</dbReference>
<evidence type="ECO:0000259" key="5">
    <source>
        <dbReference type="SMART" id="SM00487"/>
    </source>
</evidence>
<dbReference type="PANTHER" id="PTHR45626:SF14">
    <property type="entry name" value="ATP-DEPENDENT DNA HELICASE (EUROFUNG)"/>
    <property type="match status" value="1"/>
</dbReference>
<dbReference type="GO" id="GO:0016787">
    <property type="term" value="F:hydrolase activity"/>
    <property type="evidence" value="ECO:0007669"/>
    <property type="project" value="UniProtKB-KW"/>
</dbReference>
<dbReference type="InterPro" id="IPR027417">
    <property type="entry name" value="P-loop_NTPase"/>
</dbReference>
<evidence type="ECO:0000313" key="6">
    <source>
        <dbReference type="EMBL" id="KAL3823273.1"/>
    </source>
</evidence>
<evidence type="ECO:0000256" key="2">
    <source>
        <dbReference type="ARBA" id="ARBA00022801"/>
    </source>
</evidence>
<feature type="compositionally biased region" description="Polar residues" evidence="4">
    <location>
        <begin position="510"/>
        <end position="520"/>
    </location>
</feature>
<dbReference type="InterPro" id="IPR000330">
    <property type="entry name" value="SNF2_N"/>
</dbReference>
<dbReference type="SUPFAM" id="SSF52540">
    <property type="entry name" value="P-loop containing nucleoside triphosphate hydrolases"/>
    <property type="match status" value="2"/>
</dbReference>
<feature type="region of interest" description="Disordered" evidence="4">
    <location>
        <begin position="1"/>
        <end position="31"/>
    </location>
</feature>
<comment type="caution">
    <text evidence="6">The sequence shown here is derived from an EMBL/GenBank/DDBJ whole genome shotgun (WGS) entry which is preliminary data.</text>
</comment>
<dbReference type="InterPro" id="IPR050628">
    <property type="entry name" value="SNF2_RAD54_helicase_TF"/>
</dbReference>
<evidence type="ECO:0000256" key="3">
    <source>
        <dbReference type="ARBA" id="ARBA00022840"/>
    </source>
</evidence>
<sequence>MISATDNPRPSSDEACGGSSSTHTASSDTRHRRKIANPLLDLFLRTNVDDGVPRLDSSVWEFLTVPDLCRLRSCSRTTHDALELVEYNRCRDGRDYLVPFPGYPGVLTTKSDARAGSGLFVHQLASLRAMHRAENENTAFGALRGGVLGDAPGLGKTITMLAMIANTSGSRPIEPEEFYDGGCIDEHWRSMRTNPVFRSEILRSLRPFRDYVAVYDRIASRASPPYADDRFPTLASFERYVNDETRGVVHESRRHLFRRNVVSFKAGLDKRNRRFFANDRGRRLLFERNLLPCSTTLIIVPDALLEHWAEQIKGHVNLEMFVDRNNDDAGGGSHGVVYIDGVGDLSTARFPLNHGRIPLPSAFDLSDYMIVVIPFVRIKQEFLRALNGKKRRREDDDFDLLGDGESRVSSSPLLQLRWFRIVVDEGHELGQSRAGSDVTKFINQMGAERRWVMSGTPTTGDEDSQDFTSKGLDQLQRLLLFLRHERYGIFPDSMHPNSDTNKKSRRENKGNMQQAKSAWESNVKREFLNKNPAGREELYRVLDEVMVMHKKEDLSLPRPIFKQSQVDVLVPPDIQSAIIEAVYSTDRDVFTGVLRKIGIQQQNSSLRAALKSGGSVLFDALVSEYMTTDQFQCLVDEAQARFIIDSVKRERLQLEERGGAILDGITAPITAASENKSENWVDRRPIKAVVYSSSHKNLLSVANYLYYSFDDQNIAELTEGKIERMSYDLGRFRHNYKEGKNCPICGGWNEYTGRKLSVCRNRLLEVFDGENVFLIEDGRIKRAVGQFELESLADDRIRSLGKAVEMDRLEGRPLSEYSHYTQKWEQGDILCVDARDPHPMMQKRWGQELWEEYGSARCIELRDEEGGEGKNNFLGPIPKGDDGGSGEVFVRLQKWLPCGLFHSRPRWDSRRKKEIGWYKGPSLEHVDMLTQKEDTFILLLDASLSHGLDLSFVTHIFLLEPIDDSSLLEQVTSRAHRLGCTAPVIIDTINVWHHMDSGTNEVVKRLMSTLQDEAKKRISTAVCEHCYRSFESIDIAEMHELTCDRNPDSNVKVDPYHLSSVYRDIRPPAPMIVGVPNSCGKEKHKKR</sequence>
<dbReference type="Proteomes" id="UP001530377">
    <property type="component" value="Unassembled WGS sequence"/>
</dbReference>
<evidence type="ECO:0000313" key="7">
    <source>
        <dbReference type="Proteomes" id="UP001530377"/>
    </source>
</evidence>
<dbReference type="Pfam" id="PF00176">
    <property type="entry name" value="SNF2-rel_dom"/>
    <property type="match status" value="1"/>
</dbReference>
<feature type="region of interest" description="Disordered" evidence="4">
    <location>
        <begin position="492"/>
        <end position="520"/>
    </location>
</feature>
<dbReference type="GO" id="GO:0005524">
    <property type="term" value="F:ATP binding"/>
    <property type="evidence" value="ECO:0007669"/>
    <property type="project" value="UniProtKB-KW"/>
</dbReference>
<dbReference type="PANTHER" id="PTHR45626">
    <property type="entry name" value="TRANSCRIPTION TERMINATION FACTOR 2-RELATED"/>
    <property type="match status" value="1"/>
</dbReference>
<keyword evidence="3" id="KW-0067">ATP-binding</keyword>
<dbReference type="InterPro" id="IPR014001">
    <property type="entry name" value="Helicase_ATP-bd"/>
</dbReference>
<evidence type="ECO:0000256" key="1">
    <source>
        <dbReference type="ARBA" id="ARBA00022741"/>
    </source>
</evidence>
<accession>A0ABD3SG57</accession>
<dbReference type="AlphaFoldDB" id="A0ABD3SG57"/>
<keyword evidence="1" id="KW-0547">Nucleotide-binding</keyword>
<reference evidence="6 7" key="1">
    <citation type="submission" date="2024-10" db="EMBL/GenBank/DDBJ databases">
        <title>Updated reference genomes for cyclostephanoid diatoms.</title>
        <authorList>
            <person name="Roberts W.R."/>
            <person name="Alverson A.J."/>
        </authorList>
    </citation>
    <scope>NUCLEOTIDE SEQUENCE [LARGE SCALE GENOMIC DNA]</scope>
    <source>
        <strain evidence="6 7">AJA228-03</strain>
    </source>
</reference>
<keyword evidence="7" id="KW-1185">Reference proteome</keyword>
<protein>
    <recommendedName>
        <fullName evidence="5">Helicase ATP-binding domain-containing protein</fullName>
    </recommendedName>
</protein>
<feature type="compositionally biased region" description="Polar residues" evidence="4">
    <location>
        <begin position="18"/>
        <end position="27"/>
    </location>
</feature>
<feature type="domain" description="Helicase ATP-binding" evidence="5">
    <location>
        <begin position="115"/>
        <end position="490"/>
    </location>
</feature>
<proteinExistence type="predicted"/>
<name>A0ABD3SG57_9STRA</name>
<dbReference type="EMBL" id="JALLPB020000041">
    <property type="protein sequence ID" value="KAL3823273.1"/>
    <property type="molecule type" value="Genomic_DNA"/>
</dbReference>